<feature type="compositionally biased region" description="Basic and acidic residues" evidence="1">
    <location>
        <begin position="1"/>
        <end position="14"/>
    </location>
</feature>
<evidence type="ECO:0000313" key="3">
    <source>
        <dbReference type="Proteomes" id="UP000435112"/>
    </source>
</evidence>
<evidence type="ECO:0000313" key="2">
    <source>
        <dbReference type="EMBL" id="KAE9003061.1"/>
    </source>
</evidence>
<protein>
    <submittedName>
        <fullName evidence="2">Uncharacterized protein</fullName>
    </submittedName>
</protein>
<gene>
    <name evidence="2" type="ORF">PR002_g17448</name>
</gene>
<dbReference type="Proteomes" id="UP000435112">
    <property type="component" value="Unassembled WGS sequence"/>
</dbReference>
<feature type="region of interest" description="Disordered" evidence="1">
    <location>
        <begin position="1"/>
        <end position="103"/>
    </location>
</feature>
<dbReference type="OrthoDB" id="10393538at2759"/>
<organism evidence="2 3">
    <name type="scientific">Phytophthora rubi</name>
    <dbReference type="NCBI Taxonomy" id="129364"/>
    <lineage>
        <taxon>Eukaryota</taxon>
        <taxon>Sar</taxon>
        <taxon>Stramenopiles</taxon>
        <taxon>Oomycota</taxon>
        <taxon>Peronosporomycetes</taxon>
        <taxon>Peronosporales</taxon>
        <taxon>Peronosporaceae</taxon>
        <taxon>Phytophthora</taxon>
    </lineage>
</organism>
<name>A0A6A3K7N5_9STRA</name>
<dbReference type="EMBL" id="QXFU01001407">
    <property type="protein sequence ID" value="KAE9003061.1"/>
    <property type="molecule type" value="Genomic_DNA"/>
</dbReference>
<comment type="caution">
    <text evidence="2">The sequence shown here is derived from an EMBL/GenBank/DDBJ whole genome shotgun (WGS) entry which is preliminary data.</text>
</comment>
<accession>A0A6A3K7N5</accession>
<dbReference type="AlphaFoldDB" id="A0A6A3K7N5"/>
<evidence type="ECO:0000256" key="1">
    <source>
        <dbReference type="SAM" id="MobiDB-lite"/>
    </source>
</evidence>
<proteinExistence type="predicted"/>
<reference evidence="2 3" key="1">
    <citation type="submission" date="2018-09" db="EMBL/GenBank/DDBJ databases">
        <title>Genomic investigation of the strawberry pathogen Phytophthora fragariae indicates pathogenicity is determined by transcriptional variation in three key races.</title>
        <authorList>
            <person name="Adams T.M."/>
            <person name="Armitage A.D."/>
            <person name="Sobczyk M.K."/>
            <person name="Bates H.J."/>
            <person name="Dunwell J.M."/>
            <person name="Nellist C.F."/>
            <person name="Harrison R.J."/>
        </authorList>
    </citation>
    <scope>NUCLEOTIDE SEQUENCE [LARGE SCALE GENOMIC DNA]</scope>
    <source>
        <strain evidence="2 3">SCRP324</strain>
    </source>
</reference>
<sequence>MDAKVSEKYRRPEQPDLPAVERPIYPTPRAILRKPGQDNDPGSGGRRFVSPVQVAVERQDPEAESDDSAPTLQSDDPKLAPGADLEESVEEKTVEDLSRQGTSKVQILRWKIGRR</sequence>